<evidence type="ECO:0000313" key="2">
    <source>
        <dbReference type="Proteomes" id="UP000281028"/>
    </source>
</evidence>
<reference evidence="1" key="1">
    <citation type="submission" date="2020-05" db="EMBL/GenBank/DDBJ databases">
        <title>Chitinophaga laudate sp. nov., isolated from a tropical peat swamp.</title>
        <authorList>
            <person name="Goh C.B.S."/>
            <person name="Lee M.S."/>
            <person name="Parimannan S."/>
            <person name="Pasbakhsh P."/>
            <person name="Yule C.M."/>
            <person name="Rajandas H."/>
            <person name="Loke S."/>
            <person name="Croft L."/>
            <person name="Tan J.B.L."/>
        </authorList>
    </citation>
    <scope>NUCLEOTIDE SEQUENCE</scope>
    <source>
        <strain evidence="1">Mgbs1</strain>
    </source>
</reference>
<dbReference type="Pfam" id="PF13489">
    <property type="entry name" value="Methyltransf_23"/>
    <property type="match status" value="1"/>
</dbReference>
<proteinExistence type="predicted"/>
<dbReference type="Proteomes" id="UP000281028">
    <property type="component" value="Unassembled WGS sequence"/>
</dbReference>
<keyword evidence="1" id="KW-0808">Transferase</keyword>
<organism evidence="1 2">
    <name type="scientific">Chitinophaga solisilvae</name>
    <dbReference type="NCBI Taxonomy" id="1233460"/>
    <lineage>
        <taxon>Bacteria</taxon>
        <taxon>Pseudomonadati</taxon>
        <taxon>Bacteroidota</taxon>
        <taxon>Chitinophagia</taxon>
        <taxon>Chitinophagales</taxon>
        <taxon>Chitinophagaceae</taxon>
        <taxon>Chitinophaga</taxon>
    </lineage>
</organism>
<name>A0A9Q5DC59_9BACT</name>
<comment type="caution">
    <text evidence="1">The sequence shown here is derived from an EMBL/GenBank/DDBJ whole genome shotgun (WGS) entry which is preliminary data.</text>
</comment>
<dbReference type="GO" id="GO:0008168">
    <property type="term" value="F:methyltransferase activity"/>
    <property type="evidence" value="ECO:0007669"/>
    <property type="project" value="UniProtKB-KW"/>
</dbReference>
<dbReference type="InterPro" id="IPR029063">
    <property type="entry name" value="SAM-dependent_MTases_sf"/>
</dbReference>
<evidence type="ECO:0000313" key="1">
    <source>
        <dbReference type="EMBL" id="NSL88772.1"/>
    </source>
</evidence>
<protein>
    <submittedName>
        <fullName evidence="1">Class I SAM-dependent methyltransferase</fullName>
    </submittedName>
</protein>
<dbReference type="GO" id="GO:0032259">
    <property type="term" value="P:methylation"/>
    <property type="evidence" value="ECO:0007669"/>
    <property type="project" value="UniProtKB-KW"/>
</dbReference>
<dbReference type="AlphaFoldDB" id="A0A9Q5DC59"/>
<keyword evidence="1" id="KW-0489">Methyltransferase</keyword>
<dbReference type="SUPFAM" id="SSF53335">
    <property type="entry name" value="S-adenosyl-L-methionine-dependent methyltransferases"/>
    <property type="match status" value="1"/>
</dbReference>
<sequence length="273" mass="31629">MGEVSCKICNHISGFVFSGTVLNKYRVKYYACRNCGFVQTEQPYWLEEAYAIPINATDTGLVRRNLLAARSAAALIFFLFDRKKKFLDYAGGYGLFTRLMRNYGFDFYTHDLYTENLLAKGFEYHPGDEIELVTAFESFEHFENPLPEIERILAISRNVFFSTQLIPEPAPPVGQWWYYATEHGQHISFYTPRALRIIADKYGLQVYSLKGYHLLTAHRPGRWLFALLAGAGRYGLDRLIQPFMKSRVMDDMEILKARNIIFPTLIPEKNLEE</sequence>
<gene>
    <name evidence="1" type="ORF">ECE50_018160</name>
</gene>
<dbReference type="OrthoDB" id="9816564at2"/>
<dbReference type="EMBL" id="RIAR02000001">
    <property type="protein sequence ID" value="NSL88772.1"/>
    <property type="molecule type" value="Genomic_DNA"/>
</dbReference>
<keyword evidence="2" id="KW-1185">Reference proteome</keyword>
<accession>A0A9Q5DC59</accession>
<dbReference type="Gene3D" id="3.40.50.150">
    <property type="entry name" value="Vaccinia Virus protein VP39"/>
    <property type="match status" value="1"/>
</dbReference>